<feature type="transmembrane region" description="Helical" evidence="1">
    <location>
        <begin position="45"/>
        <end position="67"/>
    </location>
</feature>
<keyword evidence="4" id="KW-1185">Reference proteome</keyword>
<proteinExistence type="predicted"/>
<dbReference type="InterPro" id="IPR052722">
    <property type="entry name" value="PgpH_phosphodiesterase"/>
</dbReference>
<evidence type="ECO:0000313" key="4">
    <source>
        <dbReference type="Proteomes" id="UP000516361"/>
    </source>
</evidence>
<dbReference type="InParanoid" id="A0A7G1GA24"/>
<dbReference type="Proteomes" id="UP000516361">
    <property type="component" value="Chromosome"/>
</dbReference>
<feature type="transmembrane region" description="Helical" evidence="1">
    <location>
        <begin position="197"/>
        <end position="218"/>
    </location>
</feature>
<dbReference type="RefSeq" id="WP_232521227.1">
    <property type="nucleotide sequence ID" value="NZ_AP018712.1"/>
</dbReference>
<dbReference type="KEGG" id="ocy:OSSY52_20280"/>
<dbReference type="InterPro" id="IPR006675">
    <property type="entry name" value="HDIG_dom"/>
</dbReference>
<dbReference type="FunCoup" id="A0A7G1GA24">
    <property type="interactions" value="14"/>
</dbReference>
<evidence type="ECO:0000256" key="1">
    <source>
        <dbReference type="SAM" id="Phobius"/>
    </source>
</evidence>
<evidence type="ECO:0000259" key="2">
    <source>
        <dbReference type="SMART" id="SM00471"/>
    </source>
</evidence>
<dbReference type="PANTHER" id="PTHR36442:SF1">
    <property type="entry name" value="CYCLIC-DI-AMP PHOSPHODIESTERASE PGPH"/>
    <property type="match status" value="1"/>
</dbReference>
<feature type="transmembrane region" description="Helical" evidence="1">
    <location>
        <begin position="21"/>
        <end position="39"/>
    </location>
</feature>
<dbReference type="Pfam" id="PF07698">
    <property type="entry name" value="7TM-7TMR_HD"/>
    <property type="match status" value="1"/>
</dbReference>
<organism evidence="3 4">
    <name type="scientific">Tepiditoga spiralis</name>
    <dbReference type="NCBI Taxonomy" id="2108365"/>
    <lineage>
        <taxon>Bacteria</taxon>
        <taxon>Thermotogati</taxon>
        <taxon>Thermotogota</taxon>
        <taxon>Thermotogae</taxon>
        <taxon>Petrotogales</taxon>
        <taxon>Petrotogaceae</taxon>
        <taxon>Tepiditoga</taxon>
    </lineage>
</organism>
<keyword evidence="1" id="KW-0472">Membrane</keyword>
<feature type="domain" description="HD/PDEase" evidence="2">
    <location>
        <begin position="247"/>
        <end position="401"/>
    </location>
</feature>
<keyword evidence="1" id="KW-1133">Transmembrane helix</keyword>
<dbReference type="InterPro" id="IPR006674">
    <property type="entry name" value="HD_domain"/>
</dbReference>
<keyword evidence="1" id="KW-0812">Transmembrane</keyword>
<evidence type="ECO:0000313" key="3">
    <source>
        <dbReference type="EMBL" id="BBE31887.1"/>
    </source>
</evidence>
<gene>
    <name evidence="3" type="ORF">OSSY52_20280</name>
</gene>
<dbReference type="EMBL" id="AP018712">
    <property type="protein sequence ID" value="BBE31887.1"/>
    <property type="molecule type" value="Genomic_DNA"/>
</dbReference>
<dbReference type="AlphaFoldDB" id="A0A7G1GA24"/>
<protein>
    <submittedName>
        <fullName evidence="3">Phosphodiesterase</fullName>
    </submittedName>
</protein>
<dbReference type="InterPro" id="IPR011621">
    <property type="entry name" value="Metal-dep_PHydrolase_7TM_intra"/>
</dbReference>
<dbReference type="SMART" id="SM00471">
    <property type="entry name" value="HDc"/>
    <property type="match status" value="1"/>
</dbReference>
<name>A0A7G1GA24_9BACT</name>
<dbReference type="NCBIfam" id="TIGR00277">
    <property type="entry name" value="HDIG"/>
    <property type="match status" value="1"/>
</dbReference>
<feature type="transmembrane region" description="Helical" evidence="1">
    <location>
        <begin position="170"/>
        <end position="188"/>
    </location>
</feature>
<feature type="transmembrane region" description="Helical" evidence="1">
    <location>
        <begin position="134"/>
        <end position="158"/>
    </location>
</feature>
<dbReference type="SUPFAM" id="SSF109604">
    <property type="entry name" value="HD-domain/PDEase-like"/>
    <property type="match status" value="1"/>
</dbReference>
<accession>A0A7G1GA24</accession>
<reference evidence="3 4" key="1">
    <citation type="submission" date="2018-06" db="EMBL/GenBank/DDBJ databases">
        <title>Genome sequencing of Oceanotoga sp. sy52.</title>
        <authorList>
            <person name="Mori K."/>
        </authorList>
    </citation>
    <scope>NUCLEOTIDE SEQUENCE [LARGE SCALE GENOMIC DNA]</scope>
    <source>
        <strain evidence="4">sy52</strain>
    </source>
</reference>
<feature type="transmembrane region" description="Helical" evidence="1">
    <location>
        <begin position="79"/>
        <end position="98"/>
    </location>
</feature>
<dbReference type="PANTHER" id="PTHR36442">
    <property type="entry name" value="CYCLIC-DI-AMP PHOSPHODIESTERASE PGPH"/>
    <property type="match status" value="1"/>
</dbReference>
<dbReference type="CDD" id="cd00077">
    <property type="entry name" value="HDc"/>
    <property type="match status" value="1"/>
</dbReference>
<sequence>MIKLIKFLKLSEIKIPNYREQIFRGLLFIFLSIIAEFFLWKQITFSFQIIFNTVFLSLWIFVIELIMSYKRLFKLHRKNYWGAFLTPLIINILINLFIFKYVNIFAVSGILSTLMITMLIDFESGIISAITFSIFFGGIFGFDIKYMILLFIPSAIVAYFSKGINRRVEIIFPFFISSIIQILLTYIFKYKHTTEDIFLLIGSNFINTLITMGILPFIEYITRVYSNIGLLELGNLNNPLLKKLTLRAPGTYYHSMIISNIAESAAEAIGGNSTLARVGSYFHDIGKIWKPIYFTENQKSENPHNNISPKLSSLILNNHIVYGIELAKKNRLPILIEDMIAQHQGTRIKQYFFKKYYDETGIYDKEMFKYPGPIPQFKESAILMFCDVTEAMSRSLKEITPSILNEKLDKLLESLFAEGQLDDCGLTLREFKKMKGQIIRTMLEMNHKRIKYPKIEVDKLRS</sequence>
<dbReference type="InterPro" id="IPR003607">
    <property type="entry name" value="HD/PDEase_dom"/>
</dbReference>
<dbReference type="Pfam" id="PF01966">
    <property type="entry name" value="HD"/>
    <property type="match status" value="1"/>
</dbReference>
<dbReference type="Gene3D" id="1.10.3210.10">
    <property type="entry name" value="Hypothetical protein af1432"/>
    <property type="match status" value="1"/>
</dbReference>